<comment type="caution">
    <text evidence="3">The sequence shown here is derived from an EMBL/GenBank/DDBJ whole genome shotgun (WGS) entry which is preliminary data.</text>
</comment>
<feature type="region of interest" description="Disordered" evidence="1">
    <location>
        <begin position="56"/>
        <end position="109"/>
    </location>
</feature>
<dbReference type="EMBL" id="JBHTBH010000009">
    <property type="protein sequence ID" value="MFC7329907.1"/>
    <property type="molecule type" value="Genomic_DNA"/>
</dbReference>
<name>A0ABW2KIZ2_9ACTN</name>
<protein>
    <recommendedName>
        <fullName evidence="5">Secreted protein</fullName>
    </recommendedName>
</protein>
<keyword evidence="2" id="KW-0732">Signal</keyword>
<evidence type="ECO:0008006" key="5">
    <source>
        <dbReference type="Google" id="ProtNLM"/>
    </source>
</evidence>
<dbReference type="Proteomes" id="UP001596540">
    <property type="component" value="Unassembled WGS sequence"/>
</dbReference>
<feature type="chain" id="PRO_5045063765" description="Secreted protein" evidence="2">
    <location>
        <begin position="28"/>
        <end position="162"/>
    </location>
</feature>
<feature type="signal peptide" evidence="2">
    <location>
        <begin position="1"/>
        <end position="27"/>
    </location>
</feature>
<proteinExistence type="predicted"/>
<dbReference type="RefSeq" id="WP_379872551.1">
    <property type="nucleotide sequence ID" value="NZ_JBHTBH010000009.1"/>
</dbReference>
<evidence type="ECO:0000313" key="3">
    <source>
        <dbReference type="EMBL" id="MFC7329907.1"/>
    </source>
</evidence>
<sequence>MLEHRTSKLAALAALPLLFAVLSGCGASNEDSDSGGASDGTQSFEDYQVAFAGCMREQGIDMPDPSADGSMNLDGGGDPEAFSAAAETCQGELGQPPAPEGGPAPSDEERLADALAFAECLREEGYDVPDPEPGPGARPVPEGVPTEVLEACSSDDAAGSEG</sequence>
<accession>A0ABW2KIZ2</accession>
<evidence type="ECO:0000256" key="2">
    <source>
        <dbReference type="SAM" id="SignalP"/>
    </source>
</evidence>
<feature type="region of interest" description="Disordered" evidence="1">
    <location>
        <begin position="122"/>
        <end position="162"/>
    </location>
</feature>
<reference evidence="4" key="1">
    <citation type="journal article" date="2019" name="Int. J. Syst. Evol. Microbiol.">
        <title>The Global Catalogue of Microorganisms (GCM) 10K type strain sequencing project: providing services to taxonomists for standard genome sequencing and annotation.</title>
        <authorList>
            <consortium name="The Broad Institute Genomics Platform"/>
            <consortium name="The Broad Institute Genome Sequencing Center for Infectious Disease"/>
            <person name="Wu L."/>
            <person name="Ma J."/>
        </authorList>
    </citation>
    <scope>NUCLEOTIDE SEQUENCE [LARGE SCALE GENOMIC DNA]</scope>
    <source>
        <strain evidence="4">CGMCC 4.7382</strain>
    </source>
</reference>
<gene>
    <name evidence="3" type="ORF">ACFQRF_19410</name>
</gene>
<keyword evidence="4" id="KW-1185">Reference proteome</keyword>
<organism evidence="3 4">
    <name type="scientific">Marinactinospora rubrisoli</name>
    <dbReference type="NCBI Taxonomy" id="2715399"/>
    <lineage>
        <taxon>Bacteria</taxon>
        <taxon>Bacillati</taxon>
        <taxon>Actinomycetota</taxon>
        <taxon>Actinomycetes</taxon>
        <taxon>Streptosporangiales</taxon>
        <taxon>Nocardiopsidaceae</taxon>
        <taxon>Marinactinospora</taxon>
    </lineage>
</organism>
<dbReference type="PROSITE" id="PS51257">
    <property type="entry name" value="PROKAR_LIPOPROTEIN"/>
    <property type="match status" value="1"/>
</dbReference>
<evidence type="ECO:0000256" key="1">
    <source>
        <dbReference type="SAM" id="MobiDB-lite"/>
    </source>
</evidence>
<evidence type="ECO:0000313" key="4">
    <source>
        <dbReference type="Proteomes" id="UP001596540"/>
    </source>
</evidence>